<keyword evidence="4" id="KW-1185">Reference proteome</keyword>
<comment type="caution">
    <text evidence="3">The sequence shown here is derived from an EMBL/GenBank/DDBJ whole genome shotgun (WGS) entry which is preliminary data.</text>
</comment>
<dbReference type="InterPro" id="IPR001447">
    <property type="entry name" value="Arylamine_N-AcTrfase"/>
</dbReference>
<name>A0A6I3IK81_9MICO</name>
<dbReference type="AlphaFoldDB" id="A0A6I3IK81"/>
<dbReference type="Pfam" id="PF00797">
    <property type="entry name" value="Acetyltransf_2"/>
    <property type="match status" value="1"/>
</dbReference>
<dbReference type="InterPro" id="IPR038765">
    <property type="entry name" value="Papain-like_cys_pep_sf"/>
</dbReference>
<evidence type="ECO:0008006" key="5">
    <source>
        <dbReference type="Google" id="ProtNLM"/>
    </source>
</evidence>
<feature type="region of interest" description="Disordered" evidence="2">
    <location>
        <begin position="267"/>
        <end position="306"/>
    </location>
</feature>
<dbReference type="SUPFAM" id="SSF54001">
    <property type="entry name" value="Cysteine proteinases"/>
    <property type="match status" value="1"/>
</dbReference>
<gene>
    <name evidence="3" type="ORF">GGG17_08860</name>
</gene>
<sequence>MGDLVQRYLDQLGLPRQRPTARYLARVHAAHVDRFAHDTVWMVRGRVPRLVEPELVEALLDGEGGGCLQLNVGLCWLLRELGLDPVLHRATAQSTFQLEASRHHGEHCVVTATVDGVRWLLDVGTGTGHLEPLPLLPGTYLQGGFRYEVRHRGEGVWRIEHDRRPRALRAVELTLAPAAPASFEQLYDRVCRDPDSPYRRTAWAQRRTSGAVEMLHLRTLRIRTPQGWQVRHLTTAEEWVEQLRGRFGLGLPGLAEDEQHRLWELTADPSPDVGVDPEVSVEPEVSVGPAGADVVGARGSGGAIRP</sequence>
<evidence type="ECO:0000313" key="3">
    <source>
        <dbReference type="EMBL" id="MTB72075.1"/>
    </source>
</evidence>
<dbReference type="GO" id="GO:0016407">
    <property type="term" value="F:acetyltransferase activity"/>
    <property type="evidence" value="ECO:0007669"/>
    <property type="project" value="InterPro"/>
</dbReference>
<comment type="similarity">
    <text evidence="1">Belongs to the arylamine N-acetyltransferase family.</text>
</comment>
<feature type="compositionally biased region" description="Low complexity" evidence="2">
    <location>
        <begin position="268"/>
        <end position="289"/>
    </location>
</feature>
<organism evidence="3 4">
    <name type="scientific">Arsenicicoccus cauae</name>
    <dbReference type="NCBI Taxonomy" id="2663847"/>
    <lineage>
        <taxon>Bacteria</taxon>
        <taxon>Bacillati</taxon>
        <taxon>Actinomycetota</taxon>
        <taxon>Actinomycetes</taxon>
        <taxon>Micrococcales</taxon>
        <taxon>Intrasporangiaceae</taxon>
        <taxon>Arsenicicoccus</taxon>
    </lineage>
</organism>
<accession>A0A6I3IK81</accession>
<dbReference type="Proteomes" id="UP000431092">
    <property type="component" value="Unassembled WGS sequence"/>
</dbReference>
<dbReference type="PANTHER" id="PTHR11786:SF0">
    <property type="entry name" value="ARYLAMINE N-ACETYLTRANSFERASE 4-RELATED"/>
    <property type="match status" value="1"/>
</dbReference>
<protein>
    <recommendedName>
        <fullName evidence="5">Arylamine N-acetyltransferase</fullName>
    </recommendedName>
</protein>
<evidence type="ECO:0000256" key="1">
    <source>
        <dbReference type="ARBA" id="ARBA00006547"/>
    </source>
</evidence>
<evidence type="ECO:0000313" key="4">
    <source>
        <dbReference type="Proteomes" id="UP000431092"/>
    </source>
</evidence>
<evidence type="ECO:0000256" key="2">
    <source>
        <dbReference type="SAM" id="MobiDB-lite"/>
    </source>
</evidence>
<dbReference type="EMBL" id="WLVL01000037">
    <property type="protein sequence ID" value="MTB72075.1"/>
    <property type="molecule type" value="Genomic_DNA"/>
</dbReference>
<dbReference type="InterPro" id="IPR053710">
    <property type="entry name" value="Arylamine_NAT_domain_sf"/>
</dbReference>
<proteinExistence type="inferred from homology"/>
<dbReference type="PANTHER" id="PTHR11786">
    <property type="entry name" value="N-HYDROXYARYLAMINE O-ACETYLTRANSFERASE"/>
    <property type="match status" value="1"/>
</dbReference>
<dbReference type="RefSeq" id="WP_154593374.1">
    <property type="nucleotide sequence ID" value="NZ_CP171001.1"/>
</dbReference>
<reference evidence="3 4" key="1">
    <citation type="submission" date="2019-11" db="EMBL/GenBank/DDBJ databases">
        <title>Whole genome sequencing identifies a novel species of the genus Arsenicicoccus isolated from human blood.</title>
        <authorList>
            <person name="Jeong J.H."/>
            <person name="Kweon O.J."/>
            <person name="Kim H.R."/>
            <person name="Kim T.-H."/>
            <person name="Ha S.-M."/>
            <person name="Lee M.-K."/>
        </authorList>
    </citation>
    <scope>NUCLEOTIDE SEQUENCE [LARGE SCALE GENOMIC DNA]</scope>
    <source>
        <strain evidence="3 4">MKL-02</strain>
    </source>
</reference>
<dbReference type="Gene3D" id="3.30.2140.20">
    <property type="match status" value="1"/>
</dbReference>